<evidence type="ECO:0000313" key="8">
    <source>
        <dbReference type="EMBL" id="PLC43465.1"/>
    </source>
</evidence>
<keyword evidence="3 6" id="KW-0812">Transmembrane</keyword>
<feature type="transmembrane region" description="Helical" evidence="6">
    <location>
        <begin position="261"/>
        <end position="283"/>
    </location>
</feature>
<dbReference type="PANTHER" id="PTHR32322:SF2">
    <property type="entry name" value="EAMA DOMAIN-CONTAINING PROTEIN"/>
    <property type="match status" value="1"/>
</dbReference>
<evidence type="ECO:0000259" key="7">
    <source>
        <dbReference type="Pfam" id="PF00892"/>
    </source>
</evidence>
<dbReference type="RefSeq" id="WP_102064104.1">
    <property type="nucleotide sequence ID" value="NZ_PKQE01000001.1"/>
</dbReference>
<comment type="subcellular location">
    <subcellularLocation>
        <location evidence="1">Membrane</location>
        <topology evidence="1">Multi-pass membrane protein</topology>
    </subcellularLocation>
</comment>
<feature type="transmembrane region" description="Helical" evidence="6">
    <location>
        <begin position="126"/>
        <end position="144"/>
    </location>
</feature>
<evidence type="ECO:0000256" key="2">
    <source>
        <dbReference type="ARBA" id="ARBA00007362"/>
    </source>
</evidence>
<dbReference type="PANTHER" id="PTHR32322">
    <property type="entry name" value="INNER MEMBRANE TRANSPORTER"/>
    <property type="match status" value="1"/>
</dbReference>
<dbReference type="Pfam" id="PF00892">
    <property type="entry name" value="EamA"/>
    <property type="match status" value="2"/>
</dbReference>
<dbReference type="InterPro" id="IPR000620">
    <property type="entry name" value="EamA_dom"/>
</dbReference>
<comment type="caution">
    <text evidence="8">The sequence shown here is derived from an EMBL/GenBank/DDBJ whole genome shotgun (WGS) entry which is preliminary data.</text>
</comment>
<feature type="domain" description="EamA" evidence="7">
    <location>
        <begin position="14"/>
        <end position="138"/>
    </location>
</feature>
<name>A0A2N4TUV4_RALPI</name>
<feature type="transmembrane region" description="Helical" evidence="6">
    <location>
        <begin position="38"/>
        <end position="58"/>
    </location>
</feature>
<feature type="transmembrane region" description="Helical" evidence="6">
    <location>
        <begin position="237"/>
        <end position="255"/>
    </location>
</feature>
<reference evidence="8 9" key="1">
    <citation type="submission" date="2017-12" db="EMBL/GenBank/DDBJ databases">
        <title>Draft genome sequence of Ralstonia pickettii 52.</title>
        <authorList>
            <person name="Zheng B."/>
        </authorList>
    </citation>
    <scope>NUCLEOTIDE SEQUENCE [LARGE SCALE GENOMIC DNA]</scope>
    <source>
        <strain evidence="8 9">52</strain>
    </source>
</reference>
<organism evidence="8 9">
    <name type="scientific">Ralstonia pickettii</name>
    <name type="common">Burkholderia pickettii</name>
    <dbReference type="NCBI Taxonomy" id="329"/>
    <lineage>
        <taxon>Bacteria</taxon>
        <taxon>Pseudomonadati</taxon>
        <taxon>Pseudomonadota</taxon>
        <taxon>Betaproteobacteria</taxon>
        <taxon>Burkholderiales</taxon>
        <taxon>Burkholderiaceae</taxon>
        <taxon>Ralstonia</taxon>
    </lineage>
</organism>
<evidence type="ECO:0000256" key="5">
    <source>
        <dbReference type="ARBA" id="ARBA00023136"/>
    </source>
</evidence>
<sequence length="287" mass="29872">MRSMQAALAGSGATVLFVLLWSSGAIFAEIGVQHVPAFAFLVGRFALASLVLAGLGLRRGRWWPAPGSRLKVAATGALLTGGYSICYLLALDRGLTPGLLATVLGVQPLLTLLVTERTWSAPRMAGLLLALGGLSLVVGGADAQQVPMAGLGYALAALFCMTVGAIGQKRLNQSPIDTLPLQNAVSLVLCAGFAFALPSQSLTFTPSLPGIAALLWMGVVMSVGAQLLFYRLMQRGNLVNVTSLFYLVPVVTALLDDLLLGHRLALVAMSGMAMILLGLAVAFRAAR</sequence>
<proteinExistence type="inferred from homology"/>
<dbReference type="InterPro" id="IPR050638">
    <property type="entry name" value="AA-Vitamin_Transporters"/>
</dbReference>
<feature type="transmembrane region" description="Helical" evidence="6">
    <location>
        <begin position="96"/>
        <end position="114"/>
    </location>
</feature>
<evidence type="ECO:0000313" key="9">
    <source>
        <dbReference type="Proteomes" id="UP000234456"/>
    </source>
</evidence>
<keyword evidence="4 6" id="KW-1133">Transmembrane helix</keyword>
<evidence type="ECO:0000256" key="4">
    <source>
        <dbReference type="ARBA" id="ARBA00022989"/>
    </source>
</evidence>
<evidence type="ECO:0000256" key="1">
    <source>
        <dbReference type="ARBA" id="ARBA00004141"/>
    </source>
</evidence>
<dbReference type="OrthoDB" id="9809509at2"/>
<keyword evidence="5 6" id="KW-0472">Membrane</keyword>
<dbReference type="EMBL" id="PKQE01000001">
    <property type="protein sequence ID" value="PLC43465.1"/>
    <property type="molecule type" value="Genomic_DNA"/>
</dbReference>
<dbReference type="AlphaFoldDB" id="A0A2N4TUV4"/>
<accession>A0A2N4TUV4</accession>
<gene>
    <name evidence="8" type="ORF">C0Q88_01705</name>
</gene>
<dbReference type="InterPro" id="IPR037185">
    <property type="entry name" value="EmrE-like"/>
</dbReference>
<dbReference type="Proteomes" id="UP000234456">
    <property type="component" value="Unassembled WGS sequence"/>
</dbReference>
<feature type="transmembrane region" description="Helical" evidence="6">
    <location>
        <begin position="70"/>
        <end position="90"/>
    </location>
</feature>
<feature type="transmembrane region" description="Helical" evidence="6">
    <location>
        <begin position="179"/>
        <end position="198"/>
    </location>
</feature>
<feature type="transmembrane region" description="Helical" evidence="6">
    <location>
        <begin position="210"/>
        <end position="230"/>
    </location>
</feature>
<feature type="domain" description="EamA" evidence="7">
    <location>
        <begin position="149"/>
        <end position="283"/>
    </location>
</feature>
<comment type="similarity">
    <text evidence="2">Belongs to the EamA transporter family.</text>
</comment>
<dbReference type="SUPFAM" id="SSF103481">
    <property type="entry name" value="Multidrug resistance efflux transporter EmrE"/>
    <property type="match status" value="2"/>
</dbReference>
<evidence type="ECO:0000256" key="6">
    <source>
        <dbReference type="SAM" id="Phobius"/>
    </source>
</evidence>
<feature type="transmembrane region" description="Helical" evidence="6">
    <location>
        <begin position="150"/>
        <end position="167"/>
    </location>
</feature>
<protein>
    <submittedName>
        <fullName evidence="8">EamA family transporter</fullName>
    </submittedName>
</protein>
<evidence type="ECO:0000256" key="3">
    <source>
        <dbReference type="ARBA" id="ARBA00022692"/>
    </source>
</evidence>
<dbReference type="GO" id="GO:0016020">
    <property type="term" value="C:membrane"/>
    <property type="evidence" value="ECO:0007669"/>
    <property type="project" value="UniProtKB-SubCell"/>
</dbReference>